<protein>
    <submittedName>
        <fullName evidence="1">Sugar-binding periplasmic protein</fullName>
    </submittedName>
</protein>
<dbReference type="EMBL" id="AZMM01017802">
    <property type="protein sequence ID" value="ETJ25451.1"/>
    <property type="molecule type" value="Genomic_DNA"/>
</dbReference>
<name>W1X5J6_9ZZZZ</name>
<feature type="non-terminal residue" evidence="1">
    <location>
        <position position="100"/>
    </location>
</feature>
<organism evidence="1">
    <name type="scientific">human gut metagenome</name>
    <dbReference type="NCBI Taxonomy" id="408170"/>
    <lineage>
        <taxon>unclassified sequences</taxon>
        <taxon>metagenomes</taxon>
        <taxon>organismal metagenomes</taxon>
    </lineage>
</organism>
<dbReference type="SUPFAM" id="SSF53850">
    <property type="entry name" value="Periplasmic binding protein-like II"/>
    <property type="match status" value="1"/>
</dbReference>
<dbReference type="AlphaFoldDB" id="W1X5J6"/>
<reference evidence="1" key="1">
    <citation type="submission" date="2013-12" db="EMBL/GenBank/DDBJ databases">
        <title>A Varibaculum cambriense genome reconstructed from a premature infant gut community with otherwise low bacterial novelty that shifts toward anaerobic metabolism during the third week of life.</title>
        <authorList>
            <person name="Brown C.T."/>
            <person name="Sharon I."/>
            <person name="Thomas B.C."/>
            <person name="Castelle C.J."/>
            <person name="Morowitz M.J."/>
            <person name="Banfield J.F."/>
        </authorList>
    </citation>
    <scope>NUCLEOTIDE SEQUENCE</scope>
</reference>
<evidence type="ECO:0000313" key="1">
    <source>
        <dbReference type="EMBL" id="ETJ25451.1"/>
    </source>
</evidence>
<gene>
    <name evidence="1" type="ORF">Q604_UNBC17802G0001</name>
</gene>
<sequence length="100" mass="11614">EHKGVKVKYVNGIMKCIISEYLSGELLKGTGPDIFMILPEDFNTLSNVGAMKDLKKFIKKDKNFDSSRFYKTSFQFGQYQDKQFALPYESVQTFLLHYLL</sequence>
<feature type="non-terminal residue" evidence="1">
    <location>
        <position position="1"/>
    </location>
</feature>
<dbReference type="Gene3D" id="3.40.190.10">
    <property type="entry name" value="Periplasmic binding protein-like II"/>
    <property type="match status" value="1"/>
</dbReference>
<proteinExistence type="predicted"/>
<accession>W1X5J6</accession>
<comment type="caution">
    <text evidence="1">The sequence shown here is derived from an EMBL/GenBank/DDBJ whole genome shotgun (WGS) entry which is preliminary data.</text>
</comment>